<gene>
    <name evidence="2" type="ORF">O3G_MSEX013174</name>
</gene>
<reference evidence="2" key="1">
    <citation type="journal article" date="2016" name="Insect Biochem. Mol. Biol.">
        <title>Multifaceted biological insights from a draft genome sequence of the tobacco hornworm moth, Manduca sexta.</title>
        <authorList>
            <person name="Kanost M.R."/>
            <person name="Arrese E.L."/>
            <person name="Cao X."/>
            <person name="Chen Y.R."/>
            <person name="Chellapilla S."/>
            <person name="Goldsmith M.R."/>
            <person name="Grosse-Wilde E."/>
            <person name="Heckel D.G."/>
            <person name="Herndon N."/>
            <person name="Jiang H."/>
            <person name="Papanicolaou A."/>
            <person name="Qu J."/>
            <person name="Soulages J.L."/>
            <person name="Vogel H."/>
            <person name="Walters J."/>
            <person name="Waterhouse R.M."/>
            <person name="Ahn S.J."/>
            <person name="Almeida F.C."/>
            <person name="An C."/>
            <person name="Aqrawi P."/>
            <person name="Bretschneider A."/>
            <person name="Bryant W.B."/>
            <person name="Bucks S."/>
            <person name="Chao H."/>
            <person name="Chevignon G."/>
            <person name="Christen J.M."/>
            <person name="Clarke D.F."/>
            <person name="Dittmer N.T."/>
            <person name="Ferguson L.C.F."/>
            <person name="Garavelou S."/>
            <person name="Gordon K.H.J."/>
            <person name="Gunaratna R.T."/>
            <person name="Han Y."/>
            <person name="Hauser F."/>
            <person name="He Y."/>
            <person name="Heidel-Fischer H."/>
            <person name="Hirsh A."/>
            <person name="Hu Y."/>
            <person name="Jiang H."/>
            <person name="Kalra D."/>
            <person name="Klinner C."/>
            <person name="Konig C."/>
            <person name="Kovar C."/>
            <person name="Kroll A.R."/>
            <person name="Kuwar S.S."/>
            <person name="Lee S.L."/>
            <person name="Lehman R."/>
            <person name="Li K."/>
            <person name="Li Z."/>
            <person name="Liang H."/>
            <person name="Lovelace S."/>
            <person name="Lu Z."/>
            <person name="Mansfield J.H."/>
            <person name="McCulloch K.J."/>
            <person name="Mathew T."/>
            <person name="Morton B."/>
            <person name="Muzny D.M."/>
            <person name="Neunemann D."/>
            <person name="Ongeri F."/>
            <person name="Pauchet Y."/>
            <person name="Pu L.L."/>
            <person name="Pyrousis I."/>
            <person name="Rao X.J."/>
            <person name="Redding A."/>
            <person name="Roesel C."/>
            <person name="Sanchez-Gracia A."/>
            <person name="Schaack S."/>
            <person name="Shukla A."/>
            <person name="Tetreau G."/>
            <person name="Wang Y."/>
            <person name="Xiong G.H."/>
            <person name="Traut W."/>
            <person name="Walsh T.K."/>
            <person name="Worley K.C."/>
            <person name="Wu D."/>
            <person name="Wu W."/>
            <person name="Wu Y.Q."/>
            <person name="Zhang X."/>
            <person name="Zou Z."/>
            <person name="Zucker H."/>
            <person name="Briscoe A.D."/>
            <person name="Burmester T."/>
            <person name="Clem R.J."/>
            <person name="Feyereisen R."/>
            <person name="Grimmelikhuijzen C.J.P."/>
            <person name="Hamodrakas S.J."/>
            <person name="Hansson B.S."/>
            <person name="Huguet E."/>
            <person name="Jermiin L.S."/>
            <person name="Lan Q."/>
            <person name="Lehman H.K."/>
            <person name="Lorenzen M."/>
            <person name="Merzendorfer H."/>
            <person name="Michalopoulos I."/>
            <person name="Morton D.B."/>
            <person name="Muthukrishnan S."/>
            <person name="Oakeshott J.G."/>
            <person name="Palmer W."/>
            <person name="Park Y."/>
            <person name="Passarelli A.L."/>
            <person name="Rozas J."/>
            <person name="Schwartz L.M."/>
            <person name="Smith W."/>
            <person name="Southgate A."/>
            <person name="Vilcinskas A."/>
            <person name="Vogt R."/>
            <person name="Wang P."/>
            <person name="Werren J."/>
            <person name="Yu X.Q."/>
            <person name="Zhou J.J."/>
            <person name="Brown S.J."/>
            <person name="Scherer S.E."/>
            <person name="Richards S."/>
            <person name="Blissard G.W."/>
        </authorList>
    </citation>
    <scope>NUCLEOTIDE SEQUENCE</scope>
</reference>
<dbReference type="InterPro" id="IPR000602">
    <property type="entry name" value="Glyco_hydro_38_N"/>
</dbReference>
<dbReference type="InterPro" id="IPR050843">
    <property type="entry name" value="Glycosyl_Hydrlase_38"/>
</dbReference>
<evidence type="ECO:0000313" key="3">
    <source>
        <dbReference type="Proteomes" id="UP000791440"/>
    </source>
</evidence>
<dbReference type="PANTHER" id="PTHR11607:SF3">
    <property type="entry name" value="LYSOSOMAL ALPHA-MANNOSIDASE"/>
    <property type="match status" value="1"/>
</dbReference>
<dbReference type="GO" id="GO:0005764">
    <property type="term" value="C:lysosome"/>
    <property type="evidence" value="ECO:0007669"/>
    <property type="project" value="TreeGrafter"/>
</dbReference>
<dbReference type="GO" id="GO:0006013">
    <property type="term" value="P:mannose metabolic process"/>
    <property type="evidence" value="ECO:0007669"/>
    <property type="project" value="InterPro"/>
</dbReference>
<dbReference type="EMBL" id="JH668831">
    <property type="protein sequence ID" value="KAG6462302.1"/>
    <property type="molecule type" value="Genomic_DNA"/>
</dbReference>
<keyword evidence="3" id="KW-1185">Reference proteome</keyword>
<feature type="domain" description="Glycoside hydrolase family 38 N-terminal" evidence="1">
    <location>
        <begin position="46"/>
        <end position="252"/>
    </location>
</feature>
<proteinExistence type="predicted"/>
<reference evidence="2" key="2">
    <citation type="submission" date="2020-12" db="EMBL/GenBank/DDBJ databases">
        <authorList>
            <person name="Kanost M."/>
        </authorList>
    </citation>
    <scope>NUCLEOTIDE SEQUENCE</scope>
</reference>
<protein>
    <recommendedName>
        <fullName evidence="1">Glycoside hydrolase family 38 N-terminal domain-containing protein</fullName>
    </recommendedName>
</protein>
<dbReference type="AlphaFoldDB" id="A0A921ZSV2"/>
<accession>A0A921ZSV2</accession>
<name>A0A921ZSV2_MANSE</name>
<comment type="caution">
    <text evidence="2">The sequence shown here is derived from an EMBL/GenBank/DDBJ whole genome shotgun (WGS) entry which is preliminary data.</text>
</comment>
<dbReference type="PANTHER" id="PTHR11607">
    <property type="entry name" value="ALPHA-MANNOSIDASE"/>
    <property type="match status" value="1"/>
</dbReference>
<dbReference type="GO" id="GO:0004559">
    <property type="term" value="F:alpha-mannosidase activity"/>
    <property type="evidence" value="ECO:0007669"/>
    <property type="project" value="InterPro"/>
</dbReference>
<dbReference type="Pfam" id="PF01074">
    <property type="entry name" value="Glyco_hydro_38N"/>
    <property type="match status" value="1"/>
</dbReference>
<evidence type="ECO:0000313" key="2">
    <source>
        <dbReference type="EMBL" id="KAG6462302.1"/>
    </source>
</evidence>
<evidence type="ECO:0000259" key="1">
    <source>
        <dbReference type="Pfam" id="PF01074"/>
    </source>
</evidence>
<sequence length="258" mass="29780">MYIIILLVSVVRCMDPVTKDLVTPLRQNGEACGYESCPPHKEGMINVHIVPHTHGELGYSATFHQHYTGTDDFYTNTNINMKRILDFTISELWAHEERKFTFSDMPYFFHWWANRDGTVRRMVYQLLRQGRLHFVGGGWGMVDEATTNYHAVVDQFTYSLRKLNATFLECGLPLVSWQADSFGHSKEIASMMALMGFDGHFINPISFDDELARMRRKGMEFLWRGNDDIGAETDIYTHKLFDGYWSPPGFCFGTMRSG</sequence>
<dbReference type="Proteomes" id="UP000791440">
    <property type="component" value="Unassembled WGS sequence"/>
</dbReference>
<organism evidence="2 3">
    <name type="scientific">Manduca sexta</name>
    <name type="common">Tobacco hawkmoth</name>
    <name type="synonym">Tobacco hornworm</name>
    <dbReference type="NCBI Taxonomy" id="7130"/>
    <lineage>
        <taxon>Eukaryota</taxon>
        <taxon>Metazoa</taxon>
        <taxon>Ecdysozoa</taxon>
        <taxon>Arthropoda</taxon>
        <taxon>Hexapoda</taxon>
        <taxon>Insecta</taxon>
        <taxon>Pterygota</taxon>
        <taxon>Neoptera</taxon>
        <taxon>Endopterygota</taxon>
        <taxon>Lepidoptera</taxon>
        <taxon>Glossata</taxon>
        <taxon>Ditrysia</taxon>
        <taxon>Bombycoidea</taxon>
        <taxon>Sphingidae</taxon>
        <taxon>Sphinginae</taxon>
        <taxon>Sphingini</taxon>
        <taxon>Manduca</taxon>
    </lineage>
</organism>